<organism evidence="7 8">
    <name type="scientific">Haloarcula argentinensis</name>
    <dbReference type="NCBI Taxonomy" id="43776"/>
    <lineage>
        <taxon>Archaea</taxon>
        <taxon>Methanobacteriati</taxon>
        <taxon>Methanobacteriota</taxon>
        <taxon>Stenosarchaea group</taxon>
        <taxon>Halobacteria</taxon>
        <taxon>Halobacteriales</taxon>
        <taxon>Haloarculaceae</taxon>
        <taxon>Haloarcula</taxon>
    </lineage>
</organism>
<dbReference type="Pfam" id="PF04932">
    <property type="entry name" value="Wzy_C"/>
    <property type="match status" value="1"/>
</dbReference>
<evidence type="ECO:0000313" key="7">
    <source>
        <dbReference type="EMBL" id="NLV11955.1"/>
    </source>
</evidence>
<feature type="transmembrane region" description="Helical" evidence="5">
    <location>
        <begin position="356"/>
        <end position="377"/>
    </location>
</feature>
<keyword evidence="2 5" id="KW-0812">Transmembrane</keyword>
<proteinExistence type="predicted"/>
<dbReference type="AlphaFoldDB" id="A0A847UEL7"/>
<feature type="transmembrane region" description="Helical" evidence="5">
    <location>
        <begin position="94"/>
        <end position="114"/>
    </location>
</feature>
<feature type="transmembrane region" description="Helical" evidence="5">
    <location>
        <begin position="188"/>
        <end position="205"/>
    </location>
</feature>
<feature type="transmembrane region" description="Helical" evidence="5">
    <location>
        <begin position="383"/>
        <end position="400"/>
    </location>
</feature>
<feature type="transmembrane region" description="Helical" evidence="5">
    <location>
        <begin position="67"/>
        <end position="88"/>
    </location>
</feature>
<name>A0A847UEL7_HALAR</name>
<evidence type="ECO:0000256" key="2">
    <source>
        <dbReference type="ARBA" id="ARBA00022692"/>
    </source>
</evidence>
<comment type="caution">
    <text evidence="7">The sequence shown here is derived from an EMBL/GenBank/DDBJ whole genome shotgun (WGS) entry which is preliminary data.</text>
</comment>
<dbReference type="InterPro" id="IPR051533">
    <property type="entry name" value="WaaL-like"/>
</dbReference>
<feature type="transmembrane region" description="Helical" evidence="5">
    <location>
        <begin position="34"/>
        <end position="55"/>
    </location>
</feature>
<keyword evidence="3 5" id="KW-1133">Transmembrane helix</keyword>
<evidence type="ECO:0000313" key="8">
    <source>
        <dbReference type="Proteomes" id="UP000641625"/>
    </source>
</evidence>
<dbReference type="PANTHER" id="PTHR37422:SF23">
    <property type="entry name" value="TEICHURONIC ACID BIOSYNTHESIS PROTEIN TUAE"/>
    <property type="match status" value="1"/>
</dbReference>
<dbReference type="GO" id="GO:0016020">
    <property type="term" value="C:membrane"/>
    <property type="evidence" value="ECO:0007669"/>
    <property type="project" value="UniProtKB-SubCell"/>
</dbReference>
<dbReference type="PANTHER" id="PTHR37422">
    <property type="entry name" value="TEICHURONIC ACID BIOSYNTHESIS PROTEIN TUAE"/>
    <property type="match status" value="1"/>
</dbReference>
<evidence type="ECO:0000256" key="3">
    <source>
        <dbReference type="ARBA" id="ARBA00022989"/>
    </source>
</evidence>
<comment type="subcellular location">
    <subcellularLocation>
        <location evidence="1">Membrane</location>
        <topology evidence="1">Multi-pass membrane protein</topology>
    </subcellularLocation>
</comment>
<reference evidence="7" key="1">
    <citation type="submission" date="2019-12" db="EMBL/GenBank/DDBJ databases">
        <title>Whole genome sequencing of Haloarcula argentinensis strain pws5.</title>
        <authorList>
            <person name="Verma D.K."/>
            <person name="Gopal K."/>
            <person name="Prasad E.S."/>
        </authorList>
    </citation>
    <scope>NUCLEOTIDE SEQUENCE</scope>
    <source>
        <strain evidence="7">Pws5</strain>
    </source>
</reference>
<protein>
    <recommendedName>
        <fullName evidence="6">O-antigen ligase-related domain-containing protein</fullName>
    </recommendedName>
</protein>
<feature type="transmembrane region" description="Helical" evidence="5">
    <location>
        <begin position="323"/>
        <end position="344"/>
    </location>
</feature>
<feature type="transmembrane region" description="Helical" evidence="5">
    <location>
        <begin position="126"/>
        <end position="144"/>
    </location>
</feature>
<accession>A0A847UEL7</accession>
<feature type="domain" description="O-antigen ligase-related" evidence="6">
    <location>
        <begin position="197"/>
        <end position="339"/>
    </location>
</feature>
<feature type="transmembrane region" description="Helical" evidence="5">
    <location>
        <begin position="164"/>
        <end position="181"/>
    </location>
</feature>
<feature type="transmembrane region" description="Helical" evidence="5">
    <location>
        <begin position="211"/>
        <end position="228"/>
    </location>
</feature>
<sequence length="416" mass="45806">MRWNRPQILFTLLTVAVLFSVQFPLPMVDSDYASLNLSDLVILCIFVYFLSELFLDRDWNLSLTMPHLTSLFVLTSVWILITTTVAVFRSPVPVVANILWTLKWLEIVALLILIQQYAEEVDWQQIVEIIVAGATLIAVISIAFSLTSSGWSRATVLWRNPNTLAVFLALPSLICFVYAATSLDKDMTYRAAALFVGLILILGIGGTGSRSGLITLIVGTVVALLLAYRQISTRILFGGMSVGVIMGLGGLWLTGRMKLFQRFFPTVAIRDGGIVVTGTGSGGIESRVRLTKKGIDLWLDQPLFGYGWFASPENPLVGFLDVFYTQILVDVGLVGFVLVMFLYLEIFRQFARRSNGSSMIVSVAGAGWVLGLLAAGIGGAHARVPRIMFIMILLLAAVSHRKIEDRNTKYTTNVNN</sequence>
<evidence type="ECO:0000259" key="6">
    <source>
        <dbReference type="Pfam" id="PF04932"/>
    </source>
</evidence>
<dbReference type="Proteomes" id="UP000641625">
    <property type="component" value="Unassembled WGS sequence"/>
</dbReference>
<dbReference type="InterPro" id="IPR007016">
    <property type="entry name" value="O-antigen_ligase-rel_domated"/>
</dbReference>
<evidence type="ECO:0000256" key="1">
    <source>
        <dbReference type="ARBA" id="ARBA00004141"/>
    </source>
</evidence>
<evidence type="ECO:0000256" key="5">
    <source>
        <dbReference type="SAM" id="Phobius"/>
    </source>
</evidence>
<feature type="transmembrane region" description="Helical" evidence="5">
    <location>
        <begin position="235"/>
        <end position="255"/>
    </location>
</feature>
<dbReference type="EMBL" id="WOWA01000002">
    <property type="protein sequence ID" value="NLV11955.1"/>
    <property type="molecule type" value="Genomic_DNA"/>
</dbReference>
<evidence type="ECO:0000256" key="4">
    <source>
        <dbReference type="ARBA" id="ARBA00023136"/>
    </source>
</evidence>
<keyword evidence="4 5" id="KW-0472">Membrane</keyword>
<gene>
    <name evidence="7" type="ORF">GOC77_01460</name>
</gene>